<reference evidence="4" key="1">
    <citation type="submission" date="2012-09" db="EMBL/GenBank/DDBJ databases">
        <title>Genome sequencing and comparative transcriptomics of race 1 and race 4 of banana pathogen: Fusarium oxysporum f. sp. cubense.</title>
        <authorList>
            <person name="Fang X."/>
            <person name="Huang J."/>
        </authorList>
    </citation>
    <scope>NUCLEOTIDE SEQUENCE [LARGE SCALE GENOMIC DNA]</scope>
    <source>
        <strain evidence="4">race 4</strain>
    </source>
</reference>
<evidence type="ECO:0000313" key="4">
    <source>
        <dbReference type="Proteomes" id="UP000016929"/>
    </source>
</evidence>
<dbReference type="STRING" id="1229665.N1RA35"/>
<evidence type="ECO:0000256" key="1">
    <source>
        <dbReference type="SAM" id="MobiDB-lite"/>
    </source>
</evidence>
<feature type="domain" description="DUF6923" evidence="2">
    <location>
        <begin position="120"/>
        <end position="320"/>
    </location>
</feature>
<feature type="region of interest" description="Disordered" evidence="1">
    <location>
        <begin position="1"/>
        <end position="23"/>
    </location>
</feature>
<organism evidence="3 4">
    <name type="scientific">Fusarium oxysporum f. sp. cubense (strain race 4)</name>
    <name type="common">Panama disease fungus</name>
    <dbReference type="NCBI Taxonomy" id="2502994"/>
    <lineage>
        <taxon>Eukaryota</taxon>
        <taxon>Fungi</taxon>
        <taxon>Dikarya</taxon>
        <taxon>Ascomycota</taxon>
        <taxon>Pezizomycotina</taxon>
        <taxon>Sordariomycetes</taxon>
        <taxon>Hypocreomycetidae</taxon>
        <taxon>Hypocreales</taxon>
        <taxon>Nectriaceae</taxon>
        <taxon>Fusarium</taxon>
        <taxon>Fusarium oxysporum species complex</taxon>
    </lineage>
</organism>
<dbReference type="Pfam" id="PF21959">
    <property type="entry name" value="DUF6923"/>
    <property type="match status" value="1"/>
</dbReference>
<name>N1RA35_FUSC4</name>
<dbReference type="EMBL" id="KB726997">
    <property type="protein sequence ID" value="EMT60957.1"/>
    <property type="molecule type" value="Genomic_DNA"/>
</dbReference>
<accession>N1RA35</accession>
<evidence type="ECO:0000313" key="3">
    <source>
        <dbReference type="EMBL" id="EMT60957.1"/>
    </source>
</evidence>
<dbReference type="SUPFAM" id="SSF63829">
    <property type="entry name" value="Calcium-dependent phosphotriesterase"/>
    <property type="match status" value="1"/>
</dbReference>
<dbReference type="AlphaFoldDB" id="N1RA35"/>
<dbReference type="Proteomes" id="UP000016929">
    <property type="component" value="Unassembled WGS sequence"/>
</dbReference>
<gene>
    <name evidence="3" type="ORF">FOC4_g10012248</name>
</gene>
<evidence type="ECO:0000259" key="2">
    <source>
        <dbReference type="Pfam" id="PF21959"/>
    </source>
</evidence>
<proteinExistence type="predicted"/>
<sequence>MSTRRYSGTSSLTGATTVTTITPTGTEAPTIIVETPAPQPVTSYRQYSGTSSINAARAVTTIQPTGTDDGGIVIVETPAPPPAFSCDEGGYLIQVRTLYRLNLVTGINSLVAQNVGPGAPAGTTNGGTINPIGYNIKDNLIYGIVQIANSKSQVIRIGSTGSYTLMNTFIDGTWNTGDVDADGIFWISTYGKAWAKIDVNPTSATYGKVLQQGTATSANNCADWVSVPGGGRYLYALQGNTSKTVLARWSLDTFTWEIIKDFGHIAGDNLWGAAYSVGNKLMYASENTSGVIYRFNVETGEKSLVINGPKTSQNDGARCVNASPLT</sequence>
<dbReference type="HOGENOM" id="CLU_085424_0_0_1"/>
<protein>
    <recommendedName>
        <fullName evidence="2">DUF6923 domain-containing protein</fullName>
    </recommendedName>
</protein>
<dbReference type="OrthoDB" id="4405280at2759"/>
<keyword evidence="4" id="KW-1185">Reference proteome</keyword>
<dbReference type="InterPro" id="IPR054215">
    <property type="entry name" value="DUF6923"/>
</dbReference>
<feature type="compositionally biased region" description="Low complexity" evidence="1">
    <location>
        <begin position="7"/>
        <end position="23"/>
    </location>
</feature>
<reference evidence="4" key="2">
    <citation type="journal article" date="2014" name="PLoS ONE">
        <title>Genome and Transcriptome Analysis of the Fungal Pathogen Fusarium oxysporum f. sp. cubense Causing Banana Vascular Wilt Disease.</title>
        <authorList>
            <person name="Guo L."/>
            <person name="Han L."/>
            <person name="Yang L."/>
            <person name="Zeng H."/>
            <person name="Fan D."/>
            <person name="Zhu Y."/>
            <person name="Feng Y."/>
            <person name="Wang G."/>
            <person name="Peng C."/>
            <person name="Jiang X."/>
            <person name="Zhou D."/>
            <person name="Ni P."/>
            <person name="Liang C."/>
            <person name="Liu L."/>
            <person name="Wang J."/>
            <person name="Mao C."/>
            <person name="Fang X."/>
            <person name="Peng M."/>
            <person name="Huang J."/>
        </authorList>
    </citation>
    <scope>NUCLEOTIDE SEQUENCE [LARGE SCALE GENOMIC DNA]</scope>
    <source>
        <strain evidence="4">race 4</strain>
    </source>
</reference>